<dbReference type="EMBL" id="MDDR01000039">
    <property type="protein sequence ID" value="OIN48335.1"/>
    <property type="molecule type" value="Genomic_DNA"/>
</dbReference>
<accession>A0A1S2UQ58</accession>
<evidence type="ECO:0000313" key="3">
    <source>
        <dbReference type="Proteomes" id="UP000181661"/>
    </source>
</evidence>
<proteinExistence type="predicted"/>
<dbReference type="Proteomes" id="UP000182179">
    <property type="component" value="Unassembled WGS sequence"/>
</dbReference>
<reference evidence="2 4" key="2">
    <citation type="submission" date="2016-10" db="EMBL/GenBank/DDBJ databases">
        <authorList>
            <person name="Varghese N."/>
            <person name="Submissions S."/>
        </authorList>
    </citation>
    <scope>NUCLEOTIDE SEQUENCE [LARGE SCALE GENOMIC DNA]</scope>
    <source>
        <strain evidence="2 4">BS2773</strain>
    </source>
</reference>
<name>A0A1S2UQ58_9PSED</name>
<dbReference type="Proteomes" id="UP000181661">
    <property type="component" value="Unassembled WGS sequence"/>
</dbReference>
<gene>
    <name evidence="1" type="ORF">BFL40_24370</name>
    <name evidence="2" type="ORF">SAMN04515675_1416</name>
</gene>
<organism evidence="1 3">
    <name type="scientific">Pseudomonas costantinii</name>
    <dbReference type="NCBI Taxonomy" id="168469"/>
    <lineage>
        <taxon>Bacteria</taxon>
        <taxon>Pseudomonadati</taxon>
        <taxon>Pseudomonadota</taxon>
        <taxon>Gammaproteobacteria</taxon>
        <taxon>Pseudomonadales</taxon>
        <taxon>Pseudomonadaceae</taxon>
        <taxon>Pseudomonas</taxon>
    </lineage>
</organism>
<evidence type="ECO:0008006" key="5">
    <source>
        <dbReference type="Google" id="ProtNLM"/>
    </source>
</evidence>
<evidence type="ECO:0000313" key="1">
    <source>
        <dbReference type="EMBL" id="OIN48335.1"/>
    </source>
</evidence>
<dbReference type="AlphaFoldDB" id="A0A1S2UQ58"/>
<evidence type="ECO:0000313" key="4">
    <source>
        <dbReference type="Proteomes" id="UP000182179"/>
    </source>
</evidence>
<sequence length="433" mass="47698">MNIPVYDCPVIPLSVHRQALPLLSSVQAGQQPADITHAFNASQRRFGETFDCSTHAAVIKMLMMTFGRTPADMFDKVKPDATGYAVTMKDEFNVRVTHDEVRRASQASRFQGKDPSAIRDANFVFAAFVKRKQIEGGYPNFESALAKTLEGETPLRCLKGMGVYGMTQYVPALQIMGKDAVAVATGANNFSGALVRDGVKYVYDDKRRVGQEYVYRLFNDNAHADTLVPPRNDAVVSEVPVGVKPQNIWSGFYQSVEGNCVTVSAIKAAMMRFGQNPAGIYRKISSTPDGYEVTFRDGVTVRLSHDELSKAKRASHFRGDDQALLNDANFLYAVSAKRAQLENNDFRASQSFEVAMDTLNDGEYPGQALYRLGLSAYVREADVRELSNGAIGTLADHGHSVAVINGAIDYYGQKYDLASSQWMNTGYRALKLV</sequence>
<dbReference type="OrthoDB" id="7023998at2"/>
<keyword evidence="4" id="KW-1185">Reference proteome</keyword>
<dbReference type="EMBL" id="FNTS01000002">
    <property type="protein sequence ID" value="SED51917.1"/>
    <property type="molecule type" value="Genomic_DNA"/>
</dbReference>
<dbReference type="RefSeq" id="WP_071486321.1">
    <property type="nucleotide sequence ID" value="NZ_FNTS01000002.1"/>
</dbReference>
<evidence type="ECO:0000313" key="2">
    <source>
        <dbReference type="EMBL" id="SED51917.1"/>
    </source>
</evidence>
<reference evidence="1 3" key="1">
    <citation type="submission" date="2016-08" db="EMBL/GenBank/DDBJ databases">
        <title>Draft genome sequence of Pseudomonas costantinii LMG 22119, type strain isolated from cultivated mushroom (Agaricus bisporus) sporophores.</title>
        <authorList>
            <person name="Tambong J.T."/>
        </authorList>
    </citation>
    <scope>NUCLEOTIDE SEQUENCE [LARGE SCALE GENOMIC DNA]</scope>
    <source>
        <strain evidence="1 3">LMG 22119</strain>
    </source>
</reference>
<protein>
    <recommendedName>
        <fullName evidence="5">Type III secretion effector protein</fullName>
    </recommendedName>
</protein>
<comment type="caution">
    <text evidence="1">The sequence shown here is derived from an EMBL/GenBank/DDBJ whole genome shotgun (WGS) entry which is preliminary data.</text>
</comment>